<feature type="domain" description="RNA polymerase sigma-70 region 2" evidence="7">
    <location>
        <begin position="56"/>
        <end position="123"/>
    </location>
</feature>
<evidence type="ECO:0000259" key="6">
    <source>
        <dbReference type="Pfam" id="PF04539"/>
    </source>
</evidence>
<evidence type="ECO:0000256" key="4">
    <source>
        <dbReference type="ARBA" id="ARBA00023163"/>
    </source>
</evidence>
<dbReference type="PANTHER" id="PTHR30603">
    <property type="entry name" value="RNA POLYMERASE SIGMA FACTOR RPO"/>
    <property type="match status" value="1"/>
</dbReference>
<dbReference type="Pfam" id="PF04542">
    <property type="entry name" value="Sigma70_r2"/>
    <property type="match status" value="1"/>
</dbReference>
<evidence type="ECO:0000256" key="1">
    <source>
        <dbReference type="ARBA" id="ARBA00023015"/>
    </source>
</evidence>
<dbReference type="AlphaFoldDB" id="A0A098YTR8"/>
<dbReference type="RefSeq" id="WP_025072528.1">
    <property type="nucleotide sequence ID" value="NZ_JRPQ01000059.1"/>
</dbReference>
<dbReference type="InterPro" id="IPR050239">
    <property type="entry name" value="Sigma-70_RNA_pol_init_factors"/>
</dbReference>
<dbReference type="InterPro" id="IPR007627">
    <property type="entry name" value="RNA_pol_sigma70_r2"/>
</dbReference>
<evidence type="ECO:0000256" key="3">
    <source>
        <dbReference type="ARBA" id="ARBA00023125"/>
    </source>
</evidence>
<dbReference type="InterPro" id="IPR009042">
    <property type="entry name" value="RNA_pol_sigma70_r1_2"/>
</dbReference>
<evidence type="ECO:0000259" key="8">
    <source>
        <dbReference type="Pfam" id="PF04545"/>
    </source>
</evidence>
<reference evidence="9 10" key="1">
    <citation type="submission" date="2014-07" db="EMBL/GenBank/DDBJ databases">
        <authorList>
            <person name="McCorrison J."/>
            <person name="Sanka R."/>
            <person name="Torralba M."/>
            <person name="Gillis M."/>
            <person name="Haft D.H."/>
            <person name="Methe B."/>
            <person name="Sutton G."/>
            <person name="Nelson K.E."/>
        </authorList>
    </citation>
    <scope>NUCLEOTIDE SEQUENCE [LARGE SCALE GENOMIC DNA]</scope>
    <source>
        <strain evidence="9 10">S9-PR14</strain>
    </source>
</reference>
<dbReference type="OrthoDB" id="9809557at2"/>
<dbReference type="SUPFAM" id="SSF88946">
    <property type="entry name" value="Sigma2 domain of RNA polymerase sigma factors"/>
    <property type="match status" value="1"/>
</dbReference>
<keyword evidence="1" id="KW-0805">Transcription regulation</keyword>
<feature type="domain" description="RNA polymerase sigma-70 region 1.2" evidence="5">
    <location>
        <begin position="18"/>
        <end position="48"/>
    </location>
</feature>
<proteinExistence type="predicted"/>
<keyword evidence="2" id="KW-0731">Sigma factor</keyword>
<dbReference type="GO" id="GO:0016987">
    <property type="term" value="F:sigma factor activity"/>
    <property type="evidence" value="ECO:0007669"/>
    <property type="project" value="UniProtKB-KW"/>
</dbReference>
<dbReference type="NCBIfam" id="TIGR02937">
    <property type="entry name" value="sigma70-ECF"/>
    <property type="match status" value="1"/>
</dbReference>
<dbReference type="GeneID" id="93329664"/>
<keyword evidence="3" id="KW-0238">DNA-binding</keyword>
<feature type="domain" description="RNA polymerase sigma-70 region 4" evidence="8">
    <location>
        <begin position="222"/>
        <end position="274"/>
    </location>
</feature>
<dbReference type="PRINTS" id="PR00046">
    <property type="entry name" value="SIGMA70FCT"/>
</dbReference>
<dbReference type="EMBL" id="JRPQ01000059">
    <property type="protein sequence ID" value="KGI22697.1"/>
    <property type="molecule type" value="Genomic_DNA"/>
</dbReference>
<dbReference type="InterPro" id="IPR007630">
    <property type="entry name" value="RNA_pol_sigma70_r4"/>
</dbReference>
<dbReference type="Pfam" id="PF04539">
    <property type="entry name" value="Sigma70_r3"/>
    <property type="match status" value="1"/>
</dbReference>
<keyword evidence="4" id="KW-0804">Transcription</keyword>
<organism evidence="9 10">
    <name type="scientific">Hoylesella timonensis S9-PR14</name>
    <dbReference type="NCBI Taxonomy" id="1401062"/>
    <lineage>
        <taxon>Bacteria</taxon>
        <taxon>Pseudomonadati</taxon>
        <taxon>Bacteroidota</taxon>
        <taxon>Bacteroidia</taxon>
        <taxon>Bacteroidales</taxon>
        <taxon>Prevotellaceae</taxon>
        <taxon>Hoylesella</taxon>
    </lineage>
</organism>
<dbReference type="InterPro" id="IPR000943">
    <property type="entry name" value="RNA_pol_sigma70"/>
</dbReference>
<dbReference type="GO" id="GO:0003677">
    <property type="term" value="F:DNA binding"/>
    <property type="evidence" value="ECO:0007669"/>
    <property type="project" value="UniProtKB-KW"/>
</dbReference>
<evidence type="ECO:0000313" key="10">
    <source>
        <dbReference type="Proteomes" id="UP000029723"/>
    </source>
</evidence>
<evidence type="ECO:0000313" key="9">
    <source>
        <dbReference type="EMBL" id="KGI22697.1"/>
    </source>
</evidence>
<evidence type="ECO:0000256" key="2">
    <source>
        <dbReference type="ARBA" id="ARBA00023082"/>
    </source>
</evidence>
<dbReference type="InterPro" id="IPR013325">
    <property type="entry name" value="RNA_pol_sigma_r2"/>
</dbReference>
<name>A0A098YTR8_9BACT</name>
<dbReference type="PIRSF" id="PIRSF000770">
    <property type="entry name" value="RNA_pol_sigma-SigE/K"/>
    <property type="match status" value="1"/>
</dbReference>
<protein>
    <submittedName>
        <fullName evidence="9">RNA polymerase sigma factor rpoD</fullName>
    </submittedName>
</protein>
<gene>
    <name evidence="9" type="ORF">HMPREF9304_03010</name>
</gene>
<dbReference type="SUPFAM" id="SSF88659">
    <property type="entry name" value="Sigma3 and sigma4 domains of RNA polymerase sigma factors"/>
    <property type="match status" value="2"/>
</dbReference>
<dbReference type="InterPro" id="IPR013324">
    <property type="entry name" value="RNA_pol_sigma_r3/r4-like"/>
</dbReference>
<feature type="domain" description="RNA polymerase sigma-70 region 3" evidence="6">
    <location>
        <begin position="135"/>
        <end position="205"/>
    </location>
</feature>
<dbReference type="Pfam" id="PF00140">
    <property type="entry name" value="Sigma70_r1_2"/>
    <property type="match status" value="1"/>
</dbReference>
<dbReference type="CDD" id="cd06171">
    <property type="entry name" value="Sigma70_r4"/>
    <property type="match status" value="1"/>
</dbReference>
<dbReference type="InterPro" id="IPR036388">
    <property type="entry name" value="WH-like_DNA-bd_sf"/>
</dbReference>
<dbReference type="Pfam" id="PF04545">
    <property type="entry name" value="Sigma70_r4"/>
    <property type="match status" value="1"/>
</dbReference>
<dbReference type="Gene3D" id="1.10.10.10">
    <property type="entry name" value="Winged helix-like DNA-binding domain superfamily/Winged helix DNA-binding domain"/>
    <property type="match status" value="2"/>
</dbReference>
<dbReference type="InterPro" id="IPR014284">
    <property type="entry name" value="RNA_pol_sigma-70_dom"/>
</dbReference>
<dbReference type="GO" id="GO:0006352">
    <property type="term" value="P:DNA-templated transcription initiation"/>
    <property type="evidence" value="ECO:0007669"/>
    <property type="project" value="InterPro"/>
</dbReference>
<evidence type="ECO:0000259" key="7">
    <source>
        <dbReference type="Pfam" id="PF04542"/>
    </source>
</evidence>
<comment type="caution">
    <text evidence="9">The sequence shown here is derived from an EMBL/GenBank/DDBJ whole genome shotgun (WGS) entry which is preliminary data.</text>
</comment>
<dbReference type="PANTHER" id="PTHR30603:SF47">
    <property type="entry name" value="RNA POLYMERASE SIGMA FACTOR SIGD, CHLOROPLASTIC"/>
    <property type="match status" value="1"/>
</dbReference>
<dbReference type="InterPro" id="IPR007624">
    <property type="entry name" value="RNA_pol_sigma70_r3"/>
</dbReference>
<evidence type="ECO:0000259" key="5">
    <source>
        <dbReference type="Pfam" id="PF00140"/>
    </source>
</evidence>
<dbReference type="Gene3D" id="1.10.601.10">
    <property type="entry name" value="RNA Polymerase Primary Sigma Factor"/>
    <property type="match status" value="2"/>
</dbReference>
<sequence length="287" mass="33069">MRQLKITKSITNRESAALDKYLQEIGREDLLSTEEEIELAQRIKKGDRKALDKLTKANLRFVVSVAKQYQNQGLSLPDLINEGNLGLIKAAEKFDETRGFKFISYAVWWIRQSILQAIAEQSRIVRLPLNQVGSVNKINQLQNKFEQEFERRPNSSEIAERIDIPEDKVIDAMKANGKHVSVDAPFSDGDDNSLIDVLPDSDIPMADNELVMESLRKEIADALHTLNERERNVIECFYGINQPEMTLEEIGDRYGLTRERVRQIREKALRKLRKNTKNKQLKSYLGR</sequence>
<accession>A0A098YTR8</accession>
<dbReference type="Proteomes" id="UP000029723">
    <property type="component" value="Unassembled WGS sequence"/>
</dbReference>